<evidence type="ECO:0000256" key="1">
    <source>
        <dbReference type="ARBA" id="ARBA00004496"/>
    </source>
</evidence>
<feature type="domain" description="Aminoacyl-transfer RNA synthetases class-II family profile" evidence="14">
    <location>
        <begin position="122"/>
        <end position="343"/>
    </location>
</feature>
<comment type="cofactor">
    <cofactor evidence="13">
        <name>Mg(2+)</name>
        <dbReference type="ChEBI" id="CHEBI:18420"/>
    </cofactor>
    <text evidence="13">Binds 2 magnesium ions per tetramer.</text>
</comment>
<keyword evidence="6 13" id="KW-0479">Metal-binding</keyword>
<keyword evidence="16" id="KW-1185">Reference proteome</keyword>
<evidence type="ECO:0000256" key="11">
    <source>
        <dbReference type="ARBA" id="ARBA00023146"/>
    </source>
</evidence>
<dbReference type="PROSITE" id="PS50862">
    <property type="entry name" value="AA_TRNA_LIGASE_II"/>
    <property type="match status" value="1"/>
</dbReference>
<name>A0ABS9YWS1_9MYCO</name>
<evidence type="ECO:0000256" key="10">
    <source>
        <dbReference type="ARBA" id="ARBA00022917"/>
    </source>
</evidence>
<evidence type="ECO:0000256" key="4">
    <source>
        <dbReference type="ARBA" id="ARBA00022490"/>
    </source>
</evidence>
<comment type="subunit">
    <text evidence="3 13">Tetramer of two alpha and two beta subunits.</text>
</comment>
<protein>
    <recommendedName>
        <fullName evidence="13">Phenylalanine--tRNA ligase alpha subunit</fullName>
        <ecNumber evidence="13">6.1.1.20</ecNumber>
    </recommendedName>
    <alternativeName>
        <fullName evidence="13">Phenylalanyl-tRNA synthetase alpha subunit</fullName>
        <shortName evidence="13">PheRS</shortName>
    </alternativeName>
</protein>
<accession>A0ABS9YWS1</accession>
<dbReference type="Pfam" id="PF01409">
    <property type="entry name" value="tRNA-synt_2d"/>
    <property type="match status" value="1"/>
</dbReference>
<dbReference type="InterPro" id="IPR045864">
    <property type="entry name" value="aa-tRNA-synth_II/BPL/LPL"/>
</dbReference>
<evidence type="ECO:0000259" key="14">
    <source>
        <dbReference type="PROSITE" id="PS50862"/>
    </source>
</evidence>
<dbReference type="InterPro" id="IPR004188">
    <property type="entry name" value="Phe-tRNA_ligase_II_N"/>
</dbReference>
<dbReference type="Proteomes" id="UP001139068">
    <property type="component" value="Unassembled WGS sequence"/>
</dbReference>
<evidence type="ECO:0000256" key="13">
    <source>
        <dbReference type="HAMAP-Rule" id="MF_00281"/>
    </source>
</evidence>
<dbReference type="SUPFAM" id="SSF46589">
    <property type="entry name" value="tRNA-binding arm"/>
    <property type="match status" value="1"/>
</dbReference>
<gene>
    <name evidence="13 15" type="primary">pheS</name>
    <name evidence="15" type="ORF">K9U37_11950</name>
</gene>
<dbReference type="HAMAP" id="MF_00281">
    <property type="entry name" value="Phe_tRNA_synth_alpha1"/>
    <property type="match status" value="1"/>
</dbReference>
<keyword evidence="8 13" id="KW-0067">ATP-binding</keyword>
<evidence type="ECO:0000256" key="12">
    <source>
        <dbReference type="ARBA" id="ARBA00049255"/>
    </source>
</evidence>
<keyword evidence="9 13" id="KW-0460">Magnesium</keyword>
<evidence type="ECO:0000256" key="6">
    <source>
        <dbReference type="ARBA" id="ARBA00022723"/>
    </source>
</evidence>
<comment type="similarity">
    <text evidence="2 13">Belongs to the class-II aminoacyl-tRNA synthetase family. Phe-tRNA synthetase alpha subunit type 1 subfamily.</text>
</comment>
<evidence type="ECO:0000256" key="9">
    <source>
        <dbReference type="ARBA" id="ARBA00022842"/>
    </source>
</evidence>
<dbReference type="CDD" id="cd00496">
    <property type="entry name" value="PheRS_alpha_core"/>
    <property type="match status" value="1"/>
</dbReference>
<comment type="subcellular location">
    <subcellularLocation>
        <location evidence="1 13">Cytoplasm</location>
    </subcellularLocation>
</comment>
<dbReference type="InterPro" id="IPR010978">
    <property type="entry name" value="tRNA-bd_arm"/>
</dbReference>
<keyword evidence="4 13" id="KW-0963">Cytoplasm</keyword>
<evidence type="ECO:0000256" key="5">
    <source>
        <dbReference type="ARBA" id="ARBA00022598"/>
    </source>
</evidence>
<evidence type="ECO:0000256" key="3">
    <source>
        <dbReference type="ARBA" id="ARBA00011209"/>
    </source>
</evidence>
<comment type="catalytic activity">
    <reaction evidence="12 13">
        <text>tRNA(Phe) + L-phenylalanine + ATP = L-phenylalanyl-tRNA(Phe) + AMP + diphosphate + H(+)</text>
        <dbReference type="Rhea" id="RHEA:19413"/>
        <dbReference type="Rhea" id="RHEA-COMP:9668"/>
        <dbReference type="Rhea" id="RHEA-COMP:9699"/>
        <dbReference type="ChEBI" id="CHEBI:15378"/>
        <dbReference type="ChEBI" id="CHEBI:30616"/>
        <dbReference type="ChEBI" id="CHEBI:33019"/>
        <dbReference type="ChEBI" id="CHEBI:58095"/>
        <dbReference type="ChEBI" id="CHEBI:78442"/>
        <dbReference type="ChEBI" id="CHEBI:78531"/>
        <dbReference type="ChEBI" id="CHEBI:456215"/>
        <dbReference type="EC" id="6.1.1.20"/>
    </reaction>
</comment>
<evidence type="ECO:0000256" key="2">
    <source>
        <dbReference type="ARBA" id="ARBA00010207"/>
    </source>
</evidence>
<feature type="binding site" evidence="13">
    <location>
        <position position="266"/>
    </location>
    <ligand>
        <name>Mg(2+)</name>
        <dbReference type="ChEBI" id="CHEBI:18420"/>
        <note>shared with beta subunit</note>
    </ligand>
</feature>
<dbReference type="GO" id="GO:0004826">
    <property type="term" value="F:phenylalanine-tRNA ligase activity"/>
    <property type="evidence" value="ECO:0007669"/>
    <property type="project" value="UniProtKB-EC"/>
</dbReference>
<dbReference type="PANTHER" id="PTHR11538">
    <property type="entry name" value="PHENYLALANYL-TRNA SYNTHETASE"/>
    <property type="match status" value="1"/>
</dbReference>
<dbReference type="EMBL" id="JAIVFL010000001">
    <property type="protein sequence ID" value="MCI4675557.1"/>
    <property type="molecule type" value="Genomic_DNA"/>
</dbReference>
<keyword evidence="5 13" id="KW-0436">Ligase</keyword>
<dbReference type="SUPFAM" id="SSF55681">
    <property type="entry name" value="Class II aaRS and biotin synthetases"/>
    <property type="match status" value="1"/>
</dbReference>
<dbReference type="InterPro" id="IPR002319">
    <property type="entry name" value="Phenylalanyl-tRNA_Synthase"/>
</dbReference>
<dbReference type="Gene3D" id="3.30.930.10">
    <property type="entry name" value="Bira Bifunctional Protein, Domain 2"/>
    <property type="match status" value="1"/>
</dbReference>
<evidence type="ECO:0000313" key="15">
    <source>
        <dbReference type="EMBL" id="MCI4675557.1"/>
    </source>
</evidence>
<dbReference type="Pfam" id="PF02912">
    <property type="entry name" value="Phe_tRNA-synt_N"/>
    <property type="match status" value="1"/>
</dbReference>
<comment type="caution">
    <text evidence="15">The sequence shown here is derived from an EMBL/GenBank/DDBJ whole genome shotgun (WGS) entry which is preliminary data.</text>
</comment>
<organism evidence="15 16">
    <name type="scientific">Candidatus Mycolicibacterium alkanivorans</name>
    <dbReference type="NCBI Taxonomy" id="2954114"/>
    <lineage>
        <taxon>Bacteria</taxon>
        <taxon>Bacillati</taxon>
        <taxon>Actinomycetota</taxon>
        <taxon>Actinomycetes</taxon>
        <taxon>Mycobacteriales</taxon>
        <taxon>Mycobacteriaceae</taxon>
        <taxon>Mycolicibacterium</taxon>
    </lineage>
</organism>
<sequence>MGEQADDLLSQESLTKAVAAARHAFEAAADLDALARAKTEHLGDRAPLALARQALAALAKADRVDAGKRVNTARGEAQQGYDDRLAVLRAERDAAVLVAEAVDVTLPSTRQPVGARHPITILAEHIADTFVAMGWELAEGPEVETEQFNFDALNFPPDHPARSESDTFHVAPEGSRQLLRTHTSPVQVRTLLDRELPVYIVSIGRTFRTDELDSTHTPVFHQVEGLAVDRGLTMAHLRGTLDAFARSEFGPTARTRMRPHFFPFTEPSAEVDIWFPSKKGGAGWVEWGGCGMVNPNVLRAAGIDPEVYSGFAFGMGLERTLQFRNGIPDMRDMVEGDVRFSLPFGVGV</sequence>
<dbReference type="EC" id="6.1.1.20" evidence="13"/>
<evidence type="ECO:0000256" key="7">
    <source>
        <dbReference type="ARBA" id="ARBA00022741"/>
    </source>
</evidence>
<proteinExistence type="inferred from homology"/>
<dbReference type="RefSeq" id="WP_243071857.1">
    <property type="nucleotide sequence ID" value="NZ_JAIVFL010000001.1"/>
</dbReference>
<dbReference type="InterPro" id="IPR004529">
    <property type="entry name" value="Phe-tRNA-synth_IIc_asu"/>
</dbReference>
<keyword evidence="11 13" id="KW-0030">Aminoacyl-tRNA synthetase</keyword>
<dbReference type="PANTHER" id="PTHR11538:SF41">
    <property type="entry name" value="PHENYLALANINE--TRNA LIGASE, MITOCHONDRIAL"/>
    <property type="match status" value="1"/>
</dbReference>
<keyword evidence="7 13" id="KW-0547">Nucleotide-binding</keyword>
<keyword evidence="10 13" id="KW-0648">Protein biosynthesis</keyword>
<evidence type="ECO:0000313" key="16">
    <source>
        <dbReference type="Proteomes" id="UP001139068"/>
    </source>
</evidence>
<dbReference type="InterPro" id="IPR006195">
    <property type="entry name" value="aa-tRNA-synth_II"/>
</dbReference>
<dbReference type="NCBIfam" id="TIGR00468">
    <property type="entry name" value="pheS"/>
    <property type="match status" value="1"/>
</dbReference>
<reference evidence="15" key="1">
    <citation type="journal article" date="2022" name="ISME J.">
        <title>Identification of active gaseous-alkane degraders at natural gas seeps.</title>
        <authorList>
            <person name="Farhan Ul Haque M."/>
            <person name="Hernandez M."/>
            <person name="Crombie A.T."/>
            <person name="Murrell J.C."/>
        </authorList>
    </citation>
    <scope>NUCLEOTIDE SEQUENCE</scope>
    <source>
        <strain evidence="15">ANDR5</strain>
    </source>
</reference>
<evidence type="ECO:0000256" key="8">
    <source>
        <dbReference type="ARBA" id="ARBA00022840"/>
    </source>
</evidence>
<dbReference type="InterPro" id="IPR022911">
    <property type="entry name" value="Phe_tRNA_ligase_alpha1_bac"/>
</dbReference>